<organism evidence="2 3">
    <name type="scientific">Bombiscardovia nodaiensis</name>
    <dbReference type="NCBI Taxonomy" id="2932181"/>
    <lineage>
        <taxon>Bacteria</taxon>
        <taxon>Bacillati</taxon>
        <taxon>Actinomycetota</taxon>
        <taxon>Actinomycetes</taxon>
        <taxon>Bifidobacteriales</taxon>
        <taxon>Bifidobacteriaceae</taxon>
        <taxon>Bombiscardovia</taxon>
    </lineage>
</organism>
<accession>A0ABM8B7B0</accession>
<protein>
    <recommendedName>
        <fullName evidence="1">Right handed beta helix domain-containing protein</fullName>
    </recommendedName>
</protein>
<sequence>MDINMNTTNATGCSITPTDLLTDRVCSIEDFGASTLARPVTNTQAINRAIEHMAHSGGGTVIIPAGRFKTYTVILRSNVNIFLEEGSVLAAARTDIREGICDVQGEAFAQKGEGGNYLEPEVNPYVGIQDHAHSYLRNCFLWGERVENVMISGLGLLDGSDIGPNGYREEVLCYSDPEEPTYRDQPGHTDEWFGNKGIAFWRSAHIVLKDFSILSGGHFAVIATDVSDLLVESLLIDTNRDGIDLDSVTDATVCKCKVNSPNDDGIVVKSSMGAQRFAPSHNIVIEDCTVSGYDLGSVFAGLPSTDRIVCHPGIGPIGRVKLGTEATAGYSLIAIRRITFEHCFGLAVEANDGSDVSDVLIEDIDMRDVTCPLFIRTGDRARSPVTGNSQRLETRPKGDVRLDQTEWVLPDKADFESFPAQRYAPSYVYRSVTLCDGNTLSVVDSDHPVRYNSANYYRDADNIAHPLSYNRGLRGYQPDTDAQLSERDLMKRGNAIGARHIARAVNISVSNVRAEGVDPRYPMILAGTVDGRLCRIELDNVSVTYRGGLTLCDAVEQRQIETNWSCQESDFASFLQPVHWLVEPQHLLNENFLPRVRWDTETESWVDDPFNVPEGTTDYPEPVEFGILPAYGLYARHVDDLVINNLTISTVDPDGRPALVFDDVYRGALTDINVPQGEEVVCVNHTRKRHTDFEFVPDEPYFSTQVKEVKFPDNLVVHTEVVNAPQPGTPPDSLYPYSCTADAKSGYQYSQAREGRLHLPAGVFPPYFRPLSACTVHVGDNLSLAVEARDPAQADQGAQVVVQAVDMPQGASFDGCHLLWRPQEEGRYTCSFHTVTHRQEAICLVNINVEKK</sequence>
<dbReference type="InterPro" id="IPR051801">
    <property type="entry name" value="GH28_Enzymes"/>
</dbReference>
<dbReference type="PANTHER" id="PTHR31339">
    <property type="entry name" value="PECTIN LYASE-RELATED"/>
    <property type="match status" value="1"/>
</dbReference>
<evidence type="ECO:0000313" key="3">
    <source>
        <dbReference type="Proteomes" id="UP001321766"/>
    </source>
</evidence>
<dbReference type="InterPro" id="IPR039448">
    <property type="entry name" value="Beta_helix"/>
</dbReference>
<proteinExistence type="predicted"/>
<name>A0ABM8B7B0_9BIFI</name>
<evidence type="ECO:0000313" key="2">
    <source>
        <dbReference type="EMBL" id="BDR52593.1"/>
    </source>
</evidence>
<dbReference type="SMART" id="SM00710">
    <property type="entry name" value="PbH1"/>
    <property type="match status" value="4"/>
</dbReference>
<dbReference type="EMBL" id="AP026798">
    <property type="protein sequence ID" value="BDR52593.1"/>
    <property type="molecule type" value="Genomic_DNA"/>
</dbReference>
<dbReference type="InterPro" id="IPR011050">
    <property type="entry name" value="Pectin_lyase_fold/virulence"/>
</dbReference>
<dbReference type="InterPro" id="IPR012334">
    <property type="entry name" value="Pectin_lyas_fold"/>
</dbReference>
<dbReference type="InterPro" id="IPR006626">
    <property type="entry name" value="PbH1"/>
</dbReference>
<reference evidence="2 3" key="1">
    <citation type="journal article" date="2023" name="Microbiol. Spectr.">
        <title>Symbiosis of Carpenter Bees with Uncharacterized Lactic Acid Bacteria Showing NAD Auxotrophy.</title>
        <authorList>
            <person name="Kawasaki S."/>
            <person name="Ozawa K."/>
            <person name="Mori T."/>
            <person name="Yamamoto A."/>
            <person name="Ito M."/>
            <person name="Ohkuma M."/>
            <person name="Sakamoto M."/>
            <person name="Matsutani M."/>
        </authorList>
    </citation>
    <scope>NUCLEOTIDE SEQUENCE [LARGE SCALE GENOMIC DNA]</scope>
    <source>
        <strain evidence="2 3">Kim37-2</strain>
    </source>
</reference>
<dbReference type="Pfam" id="PF13229">
    <property type="entry name" value="Beta_helix"/>
    <property type="match status" value="1"/>
</dbReference>
<feature type="domain" description="Right handed beta helix" evidence="1">
    <location>
        <begin position="194"/>
        <end position="292"/>
    </location>
</feature>
<dbReference type="PANTHER" id="PTHR31339:SF9">
    <property type="entry name" value="PLASMIN AND FIBRONECTIN-BINDING PROTEIN A"/>
    <property type="match status" value="1"/>
</dbReference>
<dbReference type="Proteomes" id="UP001321766">
    <property type="component" value="Chromosome"/>
</dbReference>
<dbReference type="Gene3D" id="2.160.20.10">
    <property type="entry name" value="Single-stranded right-handed beta-helix, Pectin lyase-like"/>
    <property type="match status" value="1"/>
</dbReference>
<evidence type="ECO:0000259" key="1">
    <source>
        <dbReference type="Pfam" id="PF13229"/>
    </source>
</evidence>
<gene>
    <name evidence="2" type="ORF">KIM372_05000</name>
</gene>
<keyword evidence="3" id="KW-1185">Reference proteome</keyword>
<dbReference type="SUPFAM" id="SSF51126">
    <property type="entry name" value="Pectin lyase-like"/>
    <property type="match status" value="1"/>
</dbReference>